<dbReference type="GO" id="GO:0005506">
    <property type="term" value="F:iron ion binding"/>
    <property type="evidence" value="ECO:0007669"/>
    <property type="project" value="InterPro"/>
</dbReference>
<dbReference type="SUPFAM" id="SSF47175">
    <property type="entry name" value="Cytochromes"/>
    <property type="match status" value="1"/>
</dbReference>
<feature type="compositionally biased region" description="Low complexity" evidence="1">
    <location>
        <begin position="27"/>
        <end position="50"/>
    </location>
</feature>
<feature type="region of interest" description="Disordered" evidence="1">
    <location>
        <begin position="27"/>
        <end position="52"/>
    </location>
</feature>
<dbReference type="KEGG" id="ccos:Pan44_44390"/>
<evidence type="ECO:0000256" key="2">
    <source>
        <dbReference type="SAM" id="SignalP"/>
    </source>
</evidence>
<feature type="region of interest" description="Disordered" evidence="1">
    <location>
        <begin position="93"/>
        <end position="113"/>
    </location>
</feature>
<gene>
    <name evidence="3" type="ORF">Pan44_44390</name>
</gene>
<feature type="signal peptide" evidence="2">
    <location>
        <begin position="1"/>
        <end position="18"/>
    </location>
</feature>
<dbReference type="Proteomes" id="UP000315700">
    <property type="component" value="Chromosome"/>
</dbReference>
<keyword evidence="2" id="KW-0732">Signal</keyword>
<accession>A0A517SJT8</accession>
<dbReference type="InterPro" id="IPR002321">
    <property type="entry name" value="Cyt_c_II"/>
</dbReference>
<dbReference type="GO" id="GO:0022900">
    <property type="term" value="P:electron transport chain"/>
    <property type="evidence" value="ECO:0007669"/>
    <property type="project" value="InterPro"/>
</dbReference>
<dbReference type="AlphaFoldDB" id="A0A517SJT8"/>
<organism evidence="3 4">
    <name type="scientific">Caulifigura coniformis</name>
    <dbReference type="NCBI Taxonomy" id="2527983"/>
    <lineage>
        <taxon>Bacteria</taxon>
        <taxon>Pseudomonadati</taxon>
        <taxon>Planctomycetota</taxon>
        <taxon>Planctomycetia</taxon>
        <taxon>Planctomycetales</taxon>
        <taxon>Planctomycetaceae</taxon>
        <taxon>Caulifigura</taxon>
    </lineage>
</organism>
<name>A0A517SJT8_9PLAN</name>
<feature type="chain" id="PRO_5022067958" description="Cytochrome C" evidence="2">
    <location>
        <begin position="19"/>
        <end position="346"/>
    </location>
</feature>
<reference evidence="3 4" key="1">
    <citation type="submission" date="2019-02" db="EMBL/GenBank/DDBJ databases">
        <title>Deep-cultivation of Planctomycetes and their phenomic and genomic characterization uncovers novel biology.</title>
        <authorList>
            <person name="Wiegand S."/>
            <person name="Jogler M."/>
            <person name="Boedeker C."/>
            <person name="Pinto D."/>
            <person name="Vollmers J."/>
            <person name="Rivas-Marin E."/>
            <person name="Kohn T."/>
            <person name="Peeters S.H."/>
            <person name="Heuer A."/>
            <person name="Rast P."/>
            <person name="Oberbeckmann S."/>
            <person name="Bunk B."/>
            <person name="Jeske O."/>
            <person name="Meyerdierks A."/>
            <person name="Storesund J.E."/>
            <person name="Kallscheuer N."/>
            <person name="Luecker S."/>
            <person name="Lage O.M."/>
            <person name="Pohl T."/>
            <person name="Merkel B.J."/>
            <person name="Hornburger P."/>
            <person name="Mueller R.-W."/>
            <person name="Bruemmer F."/>
            <person name="Labrenz M."/>
            <person name="Spormann A.M."/>
            <person name="Op den Camp H."/>
            <person name="Overmann J."/>
            <person name="Amann R."/>
            <person name="Jetten M.S.M."/>
            <person name="Mascher T."/>
            <person name="Medema M.H."/>
            <person name="Devos D.P."/>
            <person name="Kaster A.-K."/>
            <person name="Ovreas L."/>
            <person name="Rohde M."/>
            <person name="Galperin M.Y."/>
            <person name="Jogler C."/>
        </authorList>
    </citation>
    <scope>NUCLEOTIDE SEQUENCE [LARGE SCALE GENOMIC DNA]</scope>
    <source>
        <strain evidence="3 4">Pan44</strain>
    </source>
</reference>
<dbReference type="InParanoid" id="A0A517SJT8"/>
<proteinExistence type="predicted"/>
<dbReference type="InterPro" id="IPR010980">
    <property type="entry name" value="Cyt_c/b562"/>
</dbReference>
<dbReference type="EMBL" id="CP036271">
    <property type="protein sequence ID" value="QDT56385.1"/>
    <property type="molecule type" value="Genomic_DNA"/>
</dbReference>
<dbReference type="GO" id="GO:0009055">
    <property type="term" value="F:electron transfer activity"/>
    <property type="evidence" value="ECO:0007669"/>
    <property type="project" value="InterPro"/>
</dbReference>
<evidence type="ECO:0008006" key="5">
    <source>
        <dbReference type="Google" id="ProtNLM"/>
    </source>
</evidence>
<protein>
    <recommendedName>
        <fullName evidence="5">Cytochrome C</fullName>
    </recommendedName>
</protein>
<keyword evidence="4" id="KW-1185">Reference proteome</keyword>
<sequence length="346" mass="36159" precursor="true">MRRFVAPLMLLAPLSALEGCQKSEPAATAPAAPASQSATPAAAPATATAAVDPAHPETKWIGNIPYDVFYDQPLTVAADSTVIAAVSTSATPSSAAPAAAPAPMPAATPSTGGGAVDWQQLAPMAAIVDEVKQIRVRLEKNLLKVGDFNKNTAVIGQDGALLAAIGSVVAKHPGEVNWKDKANFIRDLGYQISVKAEGSGSKPFNATKTPFEDVKRLLDGESPTGTAKDDVPLAEVADRAALMAKLNAKYEAVKSNVNTAARLKEEKDKVLGDLAIMNLMMTVMADPSYDQADDPRYAGYVQTMLADQKAAIDAAGSENFDAYSAAIGKINNTCNECHMIFRTGSN</sequence>
<dbReference type="GO" id="GO:0020037">
    <property type="term" value="F:heme binding"/>
    <property type="evidence" value="ECO:0007669"/>
    <property type="project" value="InterPro"/>
</dbReference>
<dbReference type="PROSITE" id="PS51009">
    <property type="entry name" value="CYTCII"/>
    <property type="match status" value="1"/>
</dbReference>
<evidence type="ECO:0000256" key="1">
    <source>
        <dbReference type="SAM" id="MobiDB-lite"/>
    </source>
</evidence>
<evidence type="ECO:0000313" key="3">
    <source>
        <dbReference type="EMBL" id="QDT56385.1"/>
    </source>
</evidence>
<evidence type="ECO:0000313" key="4">
    <source>
        <dbReference type="Proteomes" id="UP000315700"/>
    </source>
</evidence>